<proteinExistence type="predicted"/>
<gene>
    <name evidence="3" type="ORF">H310_04173</name>
</gene>
<sequence length="2233" mass="248874">MSSTLEINGDEPTSLPVDEVEHVEAPPAVSATSHHESDEEYEEESDDDDDDDSAPSSSVPAASTLDVTEDEVVVAPSTLLLRQRSHLQSTDADVEETLEEYLTYGGAHPDVVKLHTGYVPWTESVLKEYEENTDKGLVDTDVPANRLSGVIYAQRFWVTLAGWGLGFGSKPKLLVLSPLNLFALDPSNEQTTDTWAYSDISEVIATDALSFTIVTKTTNARSTYICKDKETRNQFLSSYYQLYYRDRPNDKEQAATLFQTPTYVMKKRSKTKGSAASPVDTLVLLEVRRASLDRLDPKTKKPIASVSLTSILKVQKLQNEPHGLVLYFQQDKSNITATRYTCEEREAFIGVVINNLRTIVKEPLLVQEVPDAAEYESLVYPLSEPVSVLFEIPVLRRSKLASARDKKAIMLALTRSGILERDRATHRTLARFSLSDVFNIVLSPDEPEKFSIELKNGRTRRYTCVSTAAAVRSPHVGLGLEQVTDQRVKELQAAVMDPSFTSHPSFATAGSTTLLTPTASRNLFVTNLFEVFSKNKKHVSWSTEETPLGCKVGGWSSDCNAEWEEALLKKLLVTWKSSHDNQLYFDQLFRFLEQFNKNVAVGTVSSKYVTKPLACLFKIVDQMREYISLKIKDPSSNSHAAIPSPQLQVALLLAIQRLLHTSFGFQEVLRKEYRKVILIVMEFLYSPVAEVGLAAAQVLNCMVVNYSNDKNSVKMELANRKAVFHTEKRANLFVNRVFDPTVQTSNLYDVDVVPNPLMNRVLSSTLIGLDFLVLHSILTTMEVCLASGKRSTPEKVHRDLLNAMHIDDFAHHHTLFTLNRSLSFGIAKASSILVKVHVLEQPSELVEQIQDFARTQGALLWQLYLSLSGHDQSQRRISSQLVALLTHENPRSSNLIRNIFPHALLGDIPPEKCSYDEFGRRLPVLLPSSSAAPANNAINTIALAPLSNVSDLSAVRLTAAATILAVPDKPHDATTSLQTTLGNADGTDKPVLASDKVHAGVTSRAHVVATTKCVVLLPDFFDKLRAVIVQKDLKWDSHNLAELQKRLIDELSVFDLNRLTYFYFLLSSPTDRNETALDTSMEGVRRDADALSSAFPPVFGGAAANASNAASIDPFDKDDDGTDDAVASTAGSHEAEHIVASPKPFWFLNWNADEFIVDFTCLEHEVRVGAYYLKALFNSQGDLAEDIVDVEAFITLLYFRVLATDDEPVRLLCIKTMTALYNKYPSDIRSLVFLNHFFRVAMRSQWSRTLRGHVMLFVERVLSSAVNVTRFLHESTNLELVLALLHEVNAVENDDEATSIVQTCLIVLMKLVHCQTSDQEELTKTEYFLGNQATTTSAVGPVSWIKRLLATHLKFLVTLLDHPNRAVFRKVIHVFHLLVQNNESLVPSLHTTGLFYYLLRNAHTEDDMFVVANFLTTIHLRQRPVHIPPEELAKVLEHANPTPSFTQRCMKSWLIKVLPVSLVAQLVRHGPKKFASAYFATTNDPETLWNATLRDQMLVQVDEFIAKHTAQGEFHLAVTEEDTSTPLIVYPEEVYKLQVDQYYLHNLLDDVAFPNWPINDPTAFLRALMDAVQSWVYPSLAKLSSSDIVMVFDSISLLFRRFWATLEPKLHDHLNFSLLLLALKKCNDMPTPQWDVFLSALAVITTACKSSAIINSMKDTTVVSGLRVMYDALELAHNHRGNDLTPTRFLLQAFNSIVHQPLGRDGLSSSPSLSILPFLQPYLELTTPSQDLTALSLEIVQGMSLGSTKSDELLDAMAKRGVVWYLAPIIVDSPGPTRTRTLAVEALKGILKPENAPAPSARGRMQRTIDQIFTRPLIDLLLSQSDPDMFLRVVSHDVKKPHMMWTDSMRAQLLALSTEAHLSSREFVLPDKFLYDAQDSELRVADIYVNFYNNDPESGITALISSGLADERTGRGTHVTDQREIRKRVMANLLSSLSHDIAGVRARPDTLEKTMQDRMLPVVTAVRNMLQYTAEMDIQLVDVDGIVTLFAGLDHDETKIRFSTEKAPLFQLRVMECLHVAMFSPKCIEKIADKVPLYVKSMFSTVYTHLPKRKESDEGQLARVALQVLGNLCLVPTCIDKLVSGMDPASLAKTLPLMSAGNNHQDVELLLNIHTTALKRHTNLSINFAKSPAMGPMVTALLNLLSAPDAIAGNTKAPIARFLSVLSIIPGNQVSAPLRDSKVWKDYTATHVVGGDKSQDASADVKKWLSLPLAPELLKFKYANPQKIGIQLA</sequence>
<dbReference type="InterPro" id="IPR044978">
    <property type="entry name" value="GRV2/DNAJC13"/>
</dbReference>
<feature type="region of interest" description="Disordered" evidence="1">
    <location>
        <begin position="1"/>
        <end position="69"/>
    </location>
</feature>
<evidence type="ECO:0000256" key="1">
    <source>
        <dbReference type="SAM" id="MobiDB-lite"/>
    </source>
</evidence>
<dbReference type="EMBL" id="KI913957">
    <property type="protein sequence ID" value="ETW05171.1"/>
    <property type="molecule type" value="Genomic_DNA"/>
</dbReference>
<dbReference type="OrthoDB" id="69656at2759"/>
<dbReference type="Pfam" id="PF19432">
    <property type="entry name" value="RME-8_N"/>
    <property type="match status" value="2"/>
</dbReference>
<dbReference type="GO" id="GO:0006898">
    <property type="term" value="P:receptor-mediated endocytosis"/>
    <property type="evidence" value="ECO:0007669"/>
    <property type="project" value="TreeGrafter"/>
</dbReference>
<dbReference type="PANTHER" id="PTHR36983:SF2">
    <property type="entry name" value="DNAJ HOMOLOG SUBFAMILY C MEMBER 13"/>
    <property type="match status" value="1"/>
</dbReference>
<dbReference type="GO" id="GO:0007032">
    <property type="term" value="P:endosome organization"/>
    <property type="evidence" value="ECO:0007669"/>
    <property type="project" value="InterPro"/>
</dbReference>
<reference evidence="3" key="1">
    <citation type="submission" date="2013-12" db="EMBL/GenBank/DDBJ databases">
        <title>The Genome Sequence of Aphanomyces invadans NJM9701.</title>
        <authorList>
            <consortium name="The Broad Institute Genomics Platform"/>
            <person name="Russ C."/>
            <person name="Tyler B."/>
            <person name="van West P."/>
            <person name="Dieguez-Uribeondo J."/>
            <person name="Young S.K."/>
            <person name="Zeng Q."/>
            <person name="Gargeya S."/>
            <person name="Fitzgerald M."/>
            <person name="Abouelleil A."/>
            <person name="Alvarado L."/>
            <person name="Chapman S.B."/>
            <person name="Gainer-Dewar J."/>
            <person name="Goldberg J."/>
            <person name="Griggs A."/>
            <person name="Gujja S."/>
            <person name="Hansen M."/>
            <person name="Howarth C."/>
            <person name="Imamovic A."/>
            <person name="Ireland A."/>
            <person name="Larimer J."/>
            <person name="McCowan C."/>
            <person name="Murphy C."/>
            <person name="Pearson M."/>
            <person name="Poon T.W."/>
            <person name="Priest M."/>
            <person name="Roberts A."/>
            <person name="Saif S."/>
            <person name="Shea T."/>
            <person name="Sykes S."/>
            <person name="Wortman J."/>
            <person name="Nusbaum C."/>
            <person name="Birren B."/>
        </authorList>
    </citation>
    <scope>NUCLEOTIDE SEQUENCE [LARGE SCALE GENOMIC DNA]</scope>
    <source>
        <strain evidence="3">NJM9701</strain>
    </source>
</reference>
<name>A0A024UFI1_9STRA</name>
<feature type="domain" description="DnaJ homologue subfamily C GRV2/DNAJC13 N-terminal" evidence="2">
    <location>
        <begin position="173"/>
        <end position="465"/>
    </location>
</feature>
<evidence type="ECO:0000259" key="2">
    <source>
        <dbReference type="Pfam" id="PF19432"/>
    </source>
</evidence>
<protein>
    <recommendedName>
        <fullName evidence="2">DnaJ homologue subfamily C GRV2/DNAJC13 N-terminal domain-containing protein</fullName>
    </recommendedName>
</protein>
<dbReference type="GeneID" id="20081223"/>
<organism evidence="3">
    <name type="scientific">Aphanomyces invadans</name>
    <dbReference type="NCBI Taxonomy" id="157072"/>
    <lineage>
        <taxon>Eukaryota</taxon>
        <taxon>Sar</taxon>
        <taxon>Stramenopiles</taxon>
        <taxon>Oomycota</taxon>
        <taxon>Saprolegniomycetes</taxon>
        <taxon>Saprolegniales</taxon>
        <taxon>Verrucalvaceae</taxon>
        <taxon>Aphanomyces</taxon>
    </lineage>
</organism>
<dbReference type="InterPro" id="IPR045802">
    <property type="entry name" value="GRV2/DNAJC13_N"/>
</dbReference>
<dbReference type="VEuPathDB" id="FungiDB:H310_04173"/>
<dbReference type="RefSeq" id="XP_008866609.1">
    <property type="nucleotide sequence ID" value="XM_008868387.1"/>
</dbReference>
<dbReference type="GO" id="GO:0010008">
    <property type="term" value="C:endosome membrane"/>
    <property type="evidence" value="ECO:0007669"/>
    <property type="project" value="TreeGrafter"/>
</dbReference>
<feature type="domain" description="DnaJ homologue subfamily C GRV2/DNAJC13 N-terminal" evidence="2">
    <location>
        <begin position="531"/>
        <end position="906"/>
    </location>
</feature>
<evidence type="ECO:0000313" key="3">
    <source>
        <dbReference type="EMBL" id="ETW05171.1"/>
    </source>
</evidence>
<dbReference type="eggNOG" id="KOG1789">
    <property type="taxonomic scope" value="Eukaryota"/>
</dbReference>
<feature type="compositionally biased region" description="Acidic residues" evidence="1">
    <location>
        <begin position="38"/>
        <end position="53"/>
    </location>
</feature>
<dbReference type="SUPFAM" id="SSF48371">
    <property type="entry name" value="ARM repeat"/>
    <property type="match status" value="1"/>
</dbReference>
<dbReference type="PANTHER" id="PTHR36983">
    <property type="entry name" value="DNAJ HOMOLOG SUBFAMILY C MEMBER 13"/>
    <property type="match status" value="1"/>
</dbReference>
<dbReference type="GO" id="GO:2000641">
    <property type="term" value="P:regulation of early endosome to late endosome transport"/>
    <property type="evidence" value="ECO:0007669"/>
    <property type="project" value="InterPro"/>
</dbReference>
<accession>A0A024UFI1</accession>
<dbReference type="InterPro" id="IPR016024">
    <property type="entry name" value="ARM-type_fold"/>
</dbReference>